<evidence type="ECO:0000256" key="4">
    <source>
        <dbReference type="ARBA" id="ARBA00022741"/>
    </source>
</evidence>
<evidence type="ECO:0000313" key="11">
    <source>
        <dbReference type="EMBL" id="GEA27625.1"/>
    </source>
</evidence>
<feature type="binding site" evidence="7">
    <location>
        <position position="414"/>
    </location>
    <ligand>
        <name>deamido-NAD(+)</name>
        <dbReference type="ChEBI" id="CHEBI:58437"/>
        <note>ligand shared between two neighboring subunits</note>
    </ligand>
</feature>
<evidence type="ECO:0000256" key="9">
    <source>
        <dbReference type="RuleBase" id="RU003811"/>
    </source>
</evidence>
<comment type="catalytic activity">
    <reaction evidence="7 8">
        <text>deamido-NAD(+) + L-glutamine + ATP + H2O = L-glutamate + AMP + diphosphate + NAD(+) + H(+)</text>
        <dbReference type="Rhea" id="RHEA:24384"/>
        <dbReference type="ChEBI" id="CHEBI:15377"/>
        <dbReference type="ChEBI" id="CHEBI:15378"/>
        <dbReference type="ChEBI" id="CHEBI:29985"/>
        <dbReference type="ChEBI" id="CHEBI:30616"/>
        <dbReference type="ChEBI" id="CHEBI:33019"/>
        <dbReference type="ChEBI" id="CHEBI:57540"/>
        <dbReference type="ChEBI" id="CHEBI:58359"/>
        <dbReference type="ChEBI" id="CHEBI:58437"/>
        <dbReference type="ChEBI" id="CHEBI:456215"/>
        <dbReference type="EC" id="6.3.5.1"/>
    </reaction>
</comment>
<comment type="similarity">
    <text evidence="2 7 8">In the C-terminal section; belongs to the NAD synthetase family.</text>
</comment>
<dbReference type="GO" id="GO:0005737">
    <property type="term" value="C:cytoplasm"/>
    <property type="evidence" value="ECO:0007669"/>
    <property type="project" value="InterPro"/>
</dbReference>
<dbReference type="FunFam" id="3.40.50.620:FF:000106">
    <property type="entry name" value="Glutamine-dependent NAD(+) synthetase"/>
    <property type="match status" value="1"/>
</dbReference>
<dbReference type="SUPFAM" id="SSF56317">
    <property type="entry name" value="Carbon-nitrogen hydrolase"/>
    <property type="match status" value="1"/>
</dbReference>
<dbReference type="InterPro" id="IPR022310">
    <property type="entry name" value="NAD/GMP_synthase"/>
</dbReference>
<dbReference type="InterPro" id="IPR014445">
    <property type="entry name" value="Gln-dep_NAD_synthase"/>
</dbReference>
<dbReference type="CDD" id="cd00553">
    <property type="entry name" value="NAD_synthase"/>
    <property type="match status" value="1"/>
</dbReference>
<dbReference type="RefSeq" id="WP_151696228.1">
    <property type="nucleotide sequence ID" value="NZ_BJKP01000018.1"/>
</dbReference>
<dbReference type="GO" id="GO:0008795">
    <property type="term" value="F:NAD+ synthase activity"/>
    <property type="evidence" value="ECO:0007669"/>
    <property type="project" value="UniProtKB-UniRule"/>
</dbReference>
<feature type="binding site" evidence="7">
    <location>
        <begin position="302"/>
        <end position="309"/>
    </location>
    <ligand>
        <name>ATP</name>
        <dbReference type="ChEBI" id="CHEBI:30616"/>
    </ligand>
</feature>
<dbReference type="SUPFAM" id="SSF52402">
    <property type="entry name" value="Adenine nucleotide alpha hydrolases-like"/>
    <property type="match status" value="1"/>
</dbReference>
<dbReference type="InterPro" id="IPR014729">
    <property type="entry name" value="Rossmann-like_a/b/a_fold"/>
</dbReference>
<keyword evidence="6 7" id="KW-0520">NAD</keyword>
<dbReference type="NCBIfam" id="TIGR00552">
    <property type="entry name" value="nadE"/>
    <property type="match status" value="1"/>
</dbReference>
<dbReference type="EC" id="6.3.5.1" evidence="7 8"/>
<dbReference type="Gene3D" id="3.40.50.620">
    <property type="entry name" value="HUPs"/>
    <property type="match status" value="1"/>
</dbReference>
<comment type="similarity">
    <text evidence="9">Belongs to the NAD synthetase family.</text>
</comment>
<name>A0A5J4FAY4_MICAE</name>
<evidence type="ECO:0000256" key="5">
    <source>
        <dbReference type="ARBA" id="ARBA00022840"/>
    </source>
</evidence>
<dbReference type="GO" id="GO:0003952">
    <property type="term" value="F:NAD+ synthase (glutamine-hydrolyzing) activity"/>
    <property type="evidence" value="ECO:0007669"/>
    <property type="project" value="UniProtKB-UniRule"/>
</dbReference>
<dbReference type="AlphaFoldDB" id="A0A5J4FAY4"/>
<evidence type="ECO:0000256" key="3">
    <source>
        <dbReference type="ARBA" id="ARBA00022598"/>
    </source>
</evidence>
<dbReference type="EMBL" id="BJKP01000018">
    <property type="protein sequence ID" value="GEA27625.1"/>
    <property type="molecule type" value="Genomic_DNA"/>
</dbReference>
<accession>A0A5J4FAY4</accession>
<proteinExistence type="inferred from homology"/>
<keyword evidence="5 7" id="KW-0067">ATP-binding</keyword>
<dbReference type="GO" id="GO:0005524">
    <property type="term" value="F:ATP binding"/>
    <property type="evidence" value="ECO:0007669"/>
    <property type="project" value="UniProtKB-UniRule"/>
</dbReference>
<keyword evidence="3 7" id="KW-0436">Ligase</keyword>
<sequence length="552" mass="61148">MRIAIAQLNPIVGDIEGNAQRILEAAQTAFNQGAELLLTPELSLCGYPPRDLLLNLGFVEKMSRQLQLLSQQLPEKLAVLVGFVEKNPSATVRGEKPLFNSIALLQNQEIKQIFTKRLLPTYDVFDEDRYFASGKESQYFQLTENNIKIGVTICEDVWNDEQFWGQRQYTVNPIADLANLGVDLIVNLSASPYSVGKQKLRESLLSHSATRYNLPIVYVNQVGGNDDLIFDGDSVAFNRQGEVIYRAQAFTSSLELIEFNQDLLPAVIHPLPVDEDEEIYRALVLGVRDYVQKCGFKRVIFGLSGGIDSSLVAAIASDALGKENVLAVMMPSPYSSDHSISDAVALVNNLGIKSEKLAIKEIMSAYDQLLEPLFAGTDFGIAEENLQSRIRGNLLMALSNKFGHLLLSTGNKSEMAVGYCTLYGDMNGGLAVIADVPKTRVYSLCRWLNRHGEIIPLNVINKAPSAELKPHQKDQDSLPPYEILDAILALLIDRHQSAEQIIAAGFESEIVQKVIKLVKNAEFKRKQAPPVLKISDRAFGTGWRMPIASRWG</sequence>
<dbReference type="CDD" id="cd07570">
    <property type="entry name" value="GAT_Gln-NAD-synth"/>
    <property type="match status" value="1"/>
</dbReference>
<organism evidence="11 12">
    <name type="scientific">Microcystis aeruginosa NIES-4325</name>
    <dbReference type="NCBI Taxonomy" id="2569534"/>
    <lineage>
        <taxon>Bacteria</taxon>
        <taxon>Bacillati</taxon>
        <taxon>Cyanobacteriota</taxon>
        <taxon>Cyanophyceae</taxon>
        <taxon>Oscillatoriophycideae</taxon>
        <taxon>Chroococcales</taxon>
        <taxon>Microcystaceae</taxon>
        <taxon>Microcystis</taxon>
    </lineage>
</organism>
<dbReference type="InterPro" id="IPR036526">
    <property type="entry name" value="C-N_Hydrolase_sf"/>
</dbReference>
<dbReference type="PANTHER" id="PTHR23090:SF9">
    <property type="entry name" value="GLUTAMINE-DEPENDENT NAD(+) SYNTHETASE"/>
    <property type="match status" value="1"/>
</dbReference>
<feature type="binding site" evidence="7">
    <location>
        <position position="524"/>
    </location>
    <ligand>
        <name>deamido-NAD(+)</name>
        <dbReference type="ChEBI" id="CHEBI:58437"/>
        <note>ligand shared between two neighboring subunits</note>
    </ligand>
</feature>
<feature type="domain" description="CN hydrolase" evidence="10">
    <location>
        <begin position="1"/>
        <end position="270"/>
    </location>
</feature>
<feature type="active site" description="Nucleophile; for glutaminase activity" evidence="7">
    <location>
        <position position="154"/>
    </location>
</feature>
<evidence type="ECO:0000256" key="8">
    <source>
        <dbReference type="PIRNR" id="PIRNR006630"/>
    </source>
</evidence>
<comment type="caution">
    <text evidence="11">The sequence shown here is derived from an EMBL/GenBank/DDBJ whole genome shotgun (WGS) entry which is preliminary data.</text>
</comment>
<dbReference type="Pfam" id="PF00795">
    <property type="entry name" value="CN_hydrolase"/>
    <property type="match status" value="1"/>
</dbReference>
<evidence type="ECO:0000256" key="1">
    <source>
        <dbReference type="ARBA" id="ARBA00005188"/>
    </source>
</evidence>
<feature type="active site" description="For glutaminase activity" evidence="7">
    <location>
        <position position="116"/>
    </location>
</feature>
<dbReference type="InterPro" id="IPR003694">
    <property type="entry name" value="NAD_synthase"/>
</dbReference>
<keyword evidence="4 7" id="KW-0547">Nucleotide-binding</keyword>
<dbReference type="Gene3D" id="3.60.110.10">
    <property type="entry name" value="Carbon-nitrogen hydrolase"/>
    <property type="match status" value="1"/>
</dbReference>
<feature type="binding site" evidence="7">
    <location>
        <position position="385"/>
    </location>
    <ligand>
        <name>deamido-NAD(+)</name>
        <dbReference type="ChEBI" id="CHEBI:58437"/>
        <note>ligand shared between two neighboring subunits</note>
    </ligand>
</feature>
<dbReference type="HAMAP" id="MF_02090">
    <property type="entry name" value="NadE_glutamine_dep"/>
    <property type="match status" value="1"/>
</dbReference>
<dbReference type="Pfam" id="PF02540">
    <property type="entry name" value="NAD_synthase"/>
    <property type="match status" value="1"/>
</dbReference>
<gene>
    <name evidence="7 11" type="primary">nadE</name>
    <name evidence="11" type="ORF">MiAbW_02192</name>
</gene>
<comment type="pathway">
    <text evidence="1 7 8">Cofactor biosynthesis; NAD(+) biosynthesis; NAD(+) from deamido-NAD(+) (L-Gln route): step 1/1.</text>
</comment>
<dbReference type="InterPro" id="IPR003010">
    <property type="entry name" value="C-N_Hydrolase"/>
</dbReference>
<feature type="binding site" evidence="7">
    <location>
        <position position="122"/>
    </location>
    <ligand>
        <name>L-glutamine</name>
        <dbReference type="ChEBI" id="CHEBI:58359"/>
    </ligand>
</feature>
<protein>
    <recommendedName>
        <fullName evidence="7 8">Glutamine-dependent NAD(+) synthetase</fullName>
        <ecNumber evidence="7 8">6.3.5.1</ecNumber>
    </recommendedName>
    <alternativeName>
        <fullName evidence="7 8">NAD(+) synthase [glutamine-hydrolyzing]</fullName>
    </alternativeName>
</protein>
<evidence type="ECO:0000313" key="12">
    <source>
        <dbReference type="Proteomes" id="UP000376575"/>
    </source>
</evidence>
<dbReference type="NCBIfam" id="NF010588">
    <property type="entry name" value="PRK13981.1"/>
    <property type="match status" value="1"/>
</dbReference>
<comment type="function">
    <text evidence="7">Catalyzes the ATP-dependent amidation of deamido-NAD to form NAD. Uses L-glutamine as a nitrogen source.</text>
</comment>
<dbReference type="Proteomes" id="UP000376575">
    <property type="component" value="Unassembled WGS sequence"/>
</dbReference>
<evidence type="ECO:0000256" key="7">
    <source>
        <dbReference type="HAMAP-Rule" id="MF_02090"/>
    </source>
</evidence>
<evidence type="ECO:0000256" key="6">
    <source>
        <dbReference type="ARBA" id="ARBA00023027"/>
    </source>
</evidence>
<feature type="binding site" evidence="7">
    <location>
        <position position="191"/>
    </location>
    <ligand>
        <name>L-glutamine</name>
        <dbReference type="ChEBI" id="CHEBI:58359"/>
    </ligand>
</feature>
<dbReference type="PIRSF" id="PIRSF006630">
    <property type="entry name" value="NADS_GAT"/>
    <property type="match status" value="1"/>
</dbReference>
<evidence type="ECO:0000256" key="2">
    <source>
        <dbReference type="ARBA" id="ARBA00007145"/>
    </source>
</evidence>
<feature type="binding site" evidence="7">
    <location>
        <position position="197"/>
    </location>
    <ligand>
        <name>L-glutamine</name>
        <dbReference type="ChEBI" id="CHEBI:58359"/>
    </ligand>
</feature>
<dbReference type="PROSITE" id="PS50263">
    <property type="entry name" value="CN_HYDROLASE"/>
    <property type="match status" value="1"/>
</dbReference>
<dbReference type="UniPathway" id="UPA00253">
    <property type="reaction ID" value="UER00334"/>
</dbReference>
<dbReference type="GO" id="GO:0009435">
    <property type="term" value="P:NAD+ biosynthetic process"/>
    <property type="evidence" value="ECO:0007669"/>
    <property type="project" value="UniProtKB-UniRule"/>
</dbReference>
<dbReference type="GO" id="GO:0004359">
    <property type="term" value="F:glutaminase activity"/>
    <property type="evidence" value="ECO:0007669"/>
    <property type="project" value="InterPro"/>
</dbReference>
<evidence type="ECO:0000259" key="10">
    <source>
        <dbReference type="PROSITE" id="PS50263"/>
    </source>
</evidence>
<feature type="active site" description="Proton acceptor; for glutaminase activity" evidence="7">
    <location>
        <position position="41"/>
    </location>
</feature>
<reference evidence="11 12" key="1">
    <citation type="journal article" date="2019" name="FEMS Microbiol. Lett.">
        <title>A novel salt-tolerant genotype illuminates the sucrose gene evolution in freshwater bloom-forming cyanobacterium Microcystis aeruginosa.</title>
        <authorList>
            <person name="Tanabe Y."/>
            <person name="Yamaguchi H."/>
            <person name="Sano T."/>
            <person name="Kawachi M."/>
        </authorList>
    </citation>
    <scope>NUCLEOTIDE SEQUENCE [LARGE SCALE GENOMIC DNA]</scope>
    <source>
        <strain evidence="11 12">NIES-4325</strain>
    </source>
</reference>
<comment type="caution">
    <text evidence="7">Lacks conserved residue(s) required for the propagation of feature annotation.</text>
</comment>
<dbReference type="PANTHER" id="PTHR23090">
    <property type="entry name" value="NH 3 /GLUTAMINE-DEPENDENT NAD + SYNTHETASE"/>
    <property type="match status" value="1"/>
</dbReference>
<feature type="binding site" evidence="7">
    <location>
        <position position="409"/>
    </location>
    <ligand>
        <name>ATP</name>
        <dbReference type="ChEBI" id="CHEBI:30616"/>
    </ligand>
</feature>